<dbReference type="EMBL" id="FOHV01000004">
    <property type="protein sequence ID" value="SES84366.1"/>
    <property type="molecule type" value="Genomic_DNA"/>
</dbReference>
<keyword evidence="2" id="KW-1185">Reference proteome</keyword>
<evidence type="ECO:0000313" key="2">
    <source>
        <dbReference type="Proteomes" id="UP000242642"/>
    </source>
</evidence>
<dbReference type="RefSeq" id="WP_093317804.1">
    <property type="nucleotide sequence ID" value="NZ_FOHV01000004.1"/>
</dbReference>
<gene>
    <name evidence="1" type="ORF">SAMN02583745_00666</name>
</gene>
<name>A0A1H9ZRM1_9GAMM</name>
<dbReference type="STRING" id="1123402.SAMN02583745_00666"/>
<protein>
    <submittedName>
        <fullName evidence="1">Uncharacterized protein</fullName>
    </submittedName>
</protein>
<reference evidence="2" key="1">
    <citation type="submission" date="2016-10" db="EMBL/GenBank/DDBJ databases">
        <authorList>
            <person name="Varghese N."/>
            <person name="Submissions S."/>
        </authorList>
    </citation>
    <scope>NUCLEOTIDE SEQUENCE [LARGE SCALE GENOMIC DNA]</scope>
    <source>
        <strain evidence="2">DSM 18579</strain>
    </source>
</reference>
<accession>A0A1H9ZRM1</accession>
<proteinExistence type="predicted"/>
<sequence>MKLKNDNDTYDEFQNHFAYDLLQIIRQELEQSSLNQMQIRELTTNIGFNIACLLDASIEFSVQGQAITPILTFSTDNETLLHQDSPSSMHEYIHGNIDELFES</sequence>
<evidence type="ECO:0000313" key="1">
    <source>
        <dbReference type="EMBL" id="SES84366.1"/>
    </source>
</evidence>
<dbReference type="Proteomes" id="UP000242642">
    <property type="component" value="Unassembled WGS sequence"/>
</dbReference>
<organism evidence="1 2">
    <name type="scientific">Thorsellia anophelis DSM 18579</name>
    <dbReference type="NCBI Taxonomy" id="1123402"/>
    <lineage>
        <taxon>Bacteria</taxon>
        <taxon>Pseudomonadati</taxon>
        <taxon>Pseudomonadota</taxon>
        <taxon>Gammaproteobacteria</taxon>
        <taxon>Enterobacterales</taxon>
        <taxon>Thorselliaceae</taxon>
        <taxon>Thorsellia</taxon>
    </lineage>
</organism>
<dbReference type="OrthoDB" id="8852533at2"/>
<dbReference type="AlphaFoldDB" id="A0A1H9ZRM1"/>